<dbReference type="PANTHER" id="PTHR33540">
    <property type="entry name" value="TRNA THREONYLCARBAMOYLADENOSINE BIOSYNTHESIS PROTEIN TSAE"/>
    <property type="match status" value="1"/>
</dbReference>
<organism evidence="11 12">
    <name type="scientific">SAR86 cluster bacterium</name>
    <dbReference type="NCBI Taxonomy" id="2030880"/>
    <lineage>
        <taxon>Bacteria</taxon>
        <taxon>Pseudomonadati</taxon>
        <taxon>Pseudomonadota</taxon>
        <taxon>Gammaproteobacteria</taxon>
        <taxon>SAR86 cluster</taxon>
    </lineage>
</organism>
<proteinExistence type="inferred from homology"/>
<reference evidence="11" key="1">
    <citation type="submission" date="2022-05" db="EMBL/GenBank/DDBJ databases">
        <title>Single-amplified genomics reveal most streamlined microbe among free-living bacteria.</title>
        <authorList>
            <person name="Roda-Garcia J."/>
            <person name="Haro-Moreno J.M."/>
            <person name="Rodriguez-Valera F."/>
            <person name="Almagro-Moreno S."/>
            <person name="Lopez-Perez M."/>
        </authorList>
    </citation>
    <scope>NUCLEOTIDE SEQUENCE</scope>
    <source>
        <strain evidence="11">TMED112-D2-2</strain>
    </source>
</reference>
<evidence type="ECO:0000256" key="4">
    <source>
        <dbReference type="ARBA" id="ARBA00022490"/>
    </source>
</evidence>
<keyword evidence="4" id="KW-0963">Cytoplasm</keyword>
<comment type="similarity">
    <text evidence="2">Belongs to the TsaE family.</text>
</comment>
<comment type="subcellular location">
    <subcellularLocation>
        <location evidence="1">Cytoplasm</location>
    </subcellularLocation>
</comment>
<evidence type="ECO:0000256" key="6">
    <source>
        <dbReference type="ARBA" id="ARBA00022723"/>
    </source>
</evidence>
<keyword evidence="9" id="KW-0460">Magnesium</keyword>
<evidence type="ECO:0000256" key="10">
    <source>
        <dbReference type="ARBA" id="ARBA00032441"/>
    </source>
</evidence>
<dbReference type="GO" id="GO:0005737">
    <property type="term" value="C:cytoplasm"/>
    <property type="evidence" value="ECO:0007669"/>
    <property type="project" value="UniProtKB-SubCell"/>
</dbReference>
<evidence type="ECO:0000313" key="11">
    <source>
        <dbReference type="EMBL" id="URQ63055.1"/>
    </source>
</evidence>
<dbReference type="InterPro" id="IPR027417">
    <property type="entry name" value="P-loop_NTPase"/>
</dbReference>
<keyword evidence="8" id="KW-0067">ATP-binding</keyword>
<keyword evidence="5" id="KW-0819">tRNA processing</keyword>
<dbReference type="Proteomes" id="UP001056381">
    <property type="component" value="Chromosome"/>
</dbReference>
<dbReference type="InterPro" id="IPR003442">
    <property type="entry name" value="T6A_TsaE"/>
</dbReference>
<evidence type="ECO:0000256" key="9">
    <source>
        <dbReference type="ARBA" id="ARBA00022842"/>
    </source>
</evidence>
<dbReference type="GO" id="GO:0005524">
    <property type="term" value="F:ATP binding"/>
    <property type="evidence" value="ECO:0007669"/>
    <property type="project" value="UniProtKB-KW"/>
</dbReference>
<dbReference type="SUPFAM" id="SSF52540">
    <property type="entry name" value="P-loop containing nucleoside triphosphate hydrolases"/>
    <property type="match status" value="1"/>
</dbReference>
<evidence type="ECO:0000256" key="3">
    <source>
        <dbReference type="ARBA" id="ARBA00019010"/>
    </source>
</evidence>
<dbReference type="PANTHER" id="PTHR33540:SF2">
    <property type="entry name" value="TRNA THREONYLCARBAMOYLADENOSINE BIOSYNTHESIS PROTEIN TSAE"/>
    <property type="match status" value="1"/>
</dbReference>
<keyword evidence="7" id="KW-0547">Nucleotide-binding</keyword>
<protein>
    <recommendedName>
        <fullName evidence="3">tRNA threonylcarbamoyladenosine biosynthesis protein TsaE</fullName>
    </recommendedName>
    <alternativeName>
        <fullName evidence="10">t(6)A37 threonylcarbamoyladenosine biosynthesis protein TsaE</fullName>
    </alternativeName>
</protein>
<sequence>MLIDITEIEKTKKVASNFANLIQNNKTFYAFYLNGNLGAGKTTFVRFCLEALGWQGKVKSPTFGLIEEYHLQSIKLIHTDLYRLNSSDEFDYFGVDLDFQSHGAIFIEWPEKIEKFNCPNEIDLRFENSKSKRVVKIASNNSEISGYINRIDV</sequence>
<evidence type="ECO:0000256" key="1">
    <source>
        <dbReference type="ARBA" id="ARBA00004496"/>
    </source>
</evidence>
<keyword evidence="6" id="KW-0479">Metal-binding</keyword>
<dbReference type="EMBL" id="CP097966">
    <property type="protein sequence ID" value="URQ63055.1"/>
    <property type="molecule type" value="Genomic_DNA"/>
</dbReference>
<dbReference type="GO" id="GO:0002949">
    <property type="term" value="P:tRNA threonylcarbamoyladenosine modification"/>
    <property type="evidence" value="ECO:0007669"/>
    <property type="project" value="InterPro"/>
</dbReference>
<evidence type="ECO:0000256" key="5">
    <source>
        <dbReference type="ARBA" id="ARBA00022694"/>
    </source>
</evidence>
<accession>A0A9Q8TZF9</accession>
<evidence type="ECO:0000256" key="8">
    <source>
        <dbReference type="ARBA" id="ARBA00022840"/>
    </source>
</evidence>
<evidence type="ECO:0000313" key="12">
    <source>
        <dbReference type="Proteomes" id="UP001056381"/>
    </source>
</evidence>
<keyword evidence="12" id="KW-1185">Reference proteome</keyword>
<dbReference type="GO" id="GO:0046872">
    <property type="term" value="F:metal ion binding"/>
    <property type="evidence" value="ECO:0007669"/>
    <property type="project" value="UniProtKB-KW"/>
</dbReference>
<evidence type="ECO:0000256" key="7">
    <source>
        <dbReference type="ARBA" id="ARBA00022741"/>
    </source>
</evidence>
<dbReference type="NCBIfam" id="TIGR00150">
    <property type="entry name" value="T6A_YjeE"/>
    <property type="match status" value="1"/>
</dbReference>
<dbReference type="AlphaFoldDB" id="A0A9Q8TZF9"/>
<dbReference type="Gene3D" id="3.40.50.300">
    <property type="entry name" value="P-loop containing nucleotide triphosphate hydrolases"/>
    <property type="match status" value="1"/>
</dbReference>
<evidence type="ECO:0000256" key="2">
    <source>
        <dbReference type="ARBA" id="ARBA00007599"/>
    </source>
</evidence>
<name>A0A9Q8TZF9_9GAMM</name>
<dbReference type="Pfam" id="PF02367">
    <property type="entry name" value="TsaE"/>
    <property type="match status" value="1"/>
</dbReference>
<gene>
    <name evidence="11" type="primary">tsaE</name>
    <name evidence="11" type="ORF">M9B40_04860</name>
</gene>